<proteinExistence type="predicted"/>
<sequence>MDGTRMTRKAGTDLAWPLEVGPARFADLICAEPGWVRAEFDAIVAANFGSSATRPLPPRDQPPGPAPARHHRGDETSRCDPPSRAVSGDLARTARRVGARERSPPPSAMPRRPRGPSSWIAAPANAKEVVATRPYRGCPRANLPVAAGSRRWLAPHPPRGNASTASRDATYRPATASTGHGRRCEQHPPFLDHESARPATASPGAGLGVSGHHPGPPRLRRRSCGHGNRKAEWTVSKIERRGLRPPSDRN</sequence>
<accession>H5WYC2</accession>
<reference evidence="2 3" key="1">
    <citation type="journal article" date="2012" name="Stand. Genomic Sci.">
        <title>Genome sequence of the ocean sediment bacterium Saccharomonospora marina type strain (XMU15(T)).</title>
        <authorList>
            <person name="Klenk H.P."/>
            <person name="Lu M."/>
            <person name="Lucas S."/>
            <person name="Lapidus A."/>
            <person name="Copeland A."/>
            <person name="Pitluck S."/>
            <person name="Goodwin L.A."/>
            <person name="Han C."/>
            <person name="Tapia R."/>
            <person name="Brambilla E.M."/>
            <person name="Potter G."/>
            <person name="Land M."/>
            <person name="Ivanova N."/>
            <person name="Rohde M."/>
            <person name="Goker M."/>
            <person name="Detter J.C."/>
            <person name="Li W.J."/>
            <person name="Kyrpides N.C."/>
            <person name="Woyke T."/>
        </authorList>
    </citation>
    <scope>NUCLEOTIDE SEQUENCE [LARGE SCALE GENOMIC DNA]</scope>
    <source>
        <strain evidence="2 3">XMU15</strain>
    </source>
</reference>
<evidence type="ECO:0000256" key="1">
    <source>
        <dbReference type="SAM" id="MobiDB-lite"/>
    </source>
</evidence>
<keyword evidence="3" id="KW-1185">Reference proteome</keyword>
<name>H5WYC2_9PSEU</name>
<feature type="compositionally biased region" description="Pro residues" evidence="1">
    <location>
        <begin position="55"/>
        <end position="66"/>
    </location>
</feature>
<gene>
    <name evidence="2" type="ORF">SacmaDRAFT_0124</name>
</gene>
<dbReference type="HOGENOM" id="CLU_1110766_0_0_11"/>
<feature type="compositionally biased region" description="Basic residues" evidence="1">
    <location>
        <begin position="218"/>
        <end position="228"/>
    </location>
</feature>
<dbReference type="Proteomes" id="UP000004926">
    <property type="component" value="Chromosome"/>
</dbReference>
<dbReference type="STRING" id="882083.SacmaDRAFT_0124"/>
<feature type="compositionally biased region" description="Basic and acidic residues" evidence="1">
    <location>
        <begin position="182"/>
        <end position="196"/>
    </location>
</feature>
<protein>
    <submittedName>
        <fullName evidence="2">Uncharacterized protein</fullName>
    </submittedName>
</protein>
<feature type="region of interest" description="Disordered" evidence="1">
    <location>
        <begin position="149"/>
        <end position="250"/>
    </location>
</feature>
<dbReference type="EMBL" id="CM001439">
    <property type="protein sequence ID" value="EHR48440.1"/>
    <property type="molecule type" value="Genomic_DNA"/>
</dbReference>
<feature type="compositionally biased region" description="Basic and acidic residues" evidence="1">
    <location>
        <begin position="229"/>
        <end position="250"/>
    </location>
</feature>
<dbReference type="AlphaFoldDB" id="H5WYC2"/>
<evidence type="ECO:0000313" key="3">
    <source>
        <dbReference type="Proteomes" id="UP000004926"/>
    </source>
</evidence>
<organism evidence="2 3">
    <name type="scientific">Saccharomonospora marina XMU15</name>
    <dbReference type="NCBI Taxonomy" id="882083"/>
    <lineage>
        <taxon>Bacteria</taxon>
        <taxon>Bacillati</taxon>
        <taxon>Actinomycetota</taxon>
        <taxon>Actinomycetes</taxon>
        <taxon>Pseudonocardiales</taxon>
        <taxon>Pseudonocardiaceae</taxon>
        <taxon>Saccharomonospora</taxon>
    </lineage>
</organism>
<evidence type="ECO:0000313" key="2">
    <source>
        <dbReference type="EMBL" id="EHR48440.1"/>
    </source>
</evidence>
<feature type="region of interest" description="Disordered" evidence="1">
    <location>
        <begin position="49"/>
        <end position="122"/>
    </location>
</feature>